<dbReference type="AlphaFoldDB" id="A0A7I7Y2J5"/>
<dbReference type="PANTHER" id="PTHR36933">
    <property type="entry name" value="SLL0788 PROTEIN"/>
    <property type="match status" value="1"/>
</dbReference>
<dbReference type="EMBL" id="AP022612">
    <property type="protein sequence ID" value="BBZ35895.1"/>
    <property type="molecule type" value="Genomic_DNA"/>
</dbReference>
<dbReference type="PROSITE" id="PS51257">
    <property type="entry name" value="PROKAR_LIPOPROTEIN"/>
    <property type="match status" value="1"/>
</dbReference>
<accession>A0A7I7Y2J5</accession>
<evidence type="ECO:0000313" key="2">
    <source>
        <dbReference type="Proteomes" id="UP000466931"/>
    </source>
</evidence>
<name>A0A7I7Y2J5_9MYCO</name>
<protein>
    <submittedName>
        <fullName evidence="1">Uncharacterized protein</fullName>
    </submittedName>
</protein>
<reference evidence="1" key="1">
    <citation type="journal article" date="2019" name="Emerg. Microbes Infect.">
        <title>Comprehensive subspecies identification of 175 nontuberculous mycobacteria species based on 7547 genomic profiles.</title>
        <authorList>
            <person name="Matsumoto Y."/>
            <person name="Kinjo T."/>
            <person name="Motooka D."/>
            <person name="Nabeya D."/>
            <person name="Jung N."/>
            <person name="Uechi K."/>
            <person name="Horii T."/>
            <person name="Iida T."/>
            <person name="Fujita J."/>
            <person name="Nakamura S."/>
        </authorList>
    </citation>
    <scope>NUCLEOTIDE SEQUENCE [LARGE SCALE GENOMIC DNA]</scope>
    <source>
        <strain evidence="1">JCM 13671</strain>
    </source>
</reference>
<dbReference type="InterPro" id="IPR005183">
    <property type="entry name" value="DUF305_CopM-like"/>
</dbReference>
<dbReference type="Proteomes" id="UP000466931">
    <property type="component" value="Chromosome"/>
</dbReference>
<keyword evidence="2" id="KW-1185">Reference proteome</keyword>
<dbReference type="PANTHER" id="PTHR36933:SF1">
    <property type="entry name" value="SLL0788 PROTEIN"/>
    <property type="match status" value="1"/>
</dbReference>
<organism evidence="1 2">
    <name type="scientific">Mycolicibacterium confluentis</name>
    <dbReference type="NCBI Taxonomy" id="28047"/>
    <lineage>
        <taxon>Bacteria</taxon>
        <taxon>Bacillati</taxon>
        <taxon>Actinomycetota</taxon>
        <taxon>Actinomycetes</taxon>
        <taxon>Mycobacteriales</taxon>
        <taxon>Mycobacteriaceae</taxon>
        <taxon>Mycolicibacterium</taxon>
    </lineage>
</organism>
<sequence length="207" mass="21794">MTRNRLLAILAASATALFVSACNNPAPGEAGDGHTDHSHDVPTIEITGEPAGFDADDVAFATNMIPHHEQAVELSALVPDRSTNAELLALAKQISAAQEPEITTMKAFLVQWSGGEDNPSSGHDGHGGHGDMAGMVDEATMAKLKTLQGPEFDKLWLESMIAHHQGAVEMAKAELANGVNADAKTLAQHIIDAQEAEIAQMQKMLGS</sequence>
<dbReference type="Gene3D" id="1.20.1260.10">
    <property type="match status" value="1"/>
</dbReference>
<dbReference type="InterPro" id="IPR012347">
    <property type="entry name" value="Ferritin-like"/>
</dbReference>
<evidence type="ECO:0000313" key="1">
    <source>
        <dbReference type="EMBL" id="BBZ35895.1"/>
    </source>
</evidence>
<reference evidence="1" key="2">
    <citation type="submission" date="2020-02" db="EMBL/GenBank/DDBJ databases">
        <authorList>
            <person name="Matsumoto Y."/>
            <person name="Motooka D."/>
            <person name="Nakamura S."/>
        </authorList>
    </citation>
    <scope>NUCLEOTIDE SEQUENCE</scope>
    <source>
        <strain evidence="1">JCM 13671</strain>
    </source>
</reference>
<gene>
    <name evidence="1" type="ORF">MCNF_45000</name>
</gene>
<dbReference type="OrthoDB" id="26872at2"/>
<dbReference type="Pfam" id="PF03713">
    <property type="entry name" value="DUF305"/>
    <property type="match status" value="1"/>
</dbReference>
<proteinExistence type="predicted"/>
<dbReference type="RefSeq" id="WP_085157090.1">
    <property type="nucleotide sequence ID" value="NZ_AP022612.1"/>
</dbReference>